<keyword evidence="2" id="KW-0472">Membrane</keyword>
<name>A0A7Y6TVM3_9BURK</name>
<feature type="compositionally biased region" description="Low complexity" evidence="1">
    <location>
        <begin position="7"/>
        <end position="69"/>
    </location>
</feature>
<reference evidence="3 4" key="1">
    <citation type="submission" date="2020-06" db="EMBL/GenBank/DDBJ databases">
        <title>Schlegella sp. ID0723 isolated from air conditioner.</title>
        <authorList>
            <person name="Kim D.Y."/>
            <person name="Kim D.-U."/>
        </authorList>
    </citation>
    <scope>NUCLEOTIDE SEQUENCE [LARGE SCALE GENOMIC DNA]</scope>
    <source>
        <strain evidence="3 4">ID0723</strain>
    </source>
</reference>
<organism evidence="3 4">
    <name type="scientific">Piscinibacter koreensis</name>
    <dbReference type="NCBI Taxonomy" id="2742824"/>
    <lineage>
        <taxon>Bacteria</taxon>
        <taxon>Pseudomonadati</taxon>
        <taxon>Pseudomonadota</taxon>
        <taxon>Betaproteobacteria</taxon>
        <taxon>Burkholderiales</taxon>
        <taxon>Sphaerotilaceae</taxon>
        <taxon>Piscinibacter</taxon>
    </lineage>
</organism>
<dbReference type="RefSeq" id="WP_176066649.1">
    <property type="nucleotide sequence ID" value="NZ_JABWMJ010000002.1"/>
</dbReference>
<feature type="compositionally biased region" description="Polar residues" evidence="1">
    <location>
        <begin position="241"/>
        <end position="260"/>
    </location>
</feature>
<comment type="caution">
    <text evidence="3">The sequence shown here is derived from an EMBL/GenBank/DDBJ whole genome shotgun (WGS) entry which is preliminary data.</text>
</comment>
<accession>A0A7Y6TVM3</accession>
<gene>
    <name evidence="3" type="ORF">HQN59_04790</name>
</gene>
<evidence type="ECO:0000313" key="3">
    <source>
        <dbReference type="EMBL" id="NUZ05076.1"/>
    </source>
</evidence>
<evidence type="ECO:0000256" key="1">
    <source>
        <dbReference type="SAM" id="MobiDB-lite"/>
    </source>
</evidence>
<feature type="region of interest" description="Disordered" evidence="1">
    <location>
        <begin position="226"/>
        <end position="260"/>
    </location>
</feature>
<proteinExistence type="predicted"/>
<feature type="region of interest" description="Disordered" evidence="1">
    <location>
        <begin position="1"/>
        <end position="77"/>
    </location>
</feature>
<keyword evidence="2" id="KW-1133">Transmembrane helix</keyword>
<evidence type="ECO:0000313" key="4">
    <source>
        <dbReference type="Proteomes" id="UP000529637"/>
    </source>
</evidence>
<evidence type="ECO:0000256" key="2">
    <source>
        <dbReference type="SAM" id="Phobius"/>
    </source>
</evidence>
<keyword evidence="2" id="KW-0812">Transmembrane</keyword>
<sequence>MSTTTYSPGSTPLGGSAGSGATSATGAATAAAAAAPAAATGASTTAASTAPSSAAKASPASAPIPAPATKIDDDSMSAADRIEASRERLRNAMQHIAHPAAKPAPTGTAGKALHVAQTAAQRVQTMPGASLLMATLERWWRRHPLHDAVVVAAEASRNAIVPYAQRNPNQLVLGSVALGAVLVILRPWRLLFRRRMLRALLPHFIATVAKQLPLASMALLASRLDATPPRTARRKPGPAGASSTAGSNRANASTTPGTGS</sequence>
<dbReference type="EMBL" id="JABWMJ010000002">
    <property type="protein sequence ID" value="NUZ05076.1"/>
    <property type="molecule type" value="Genomic_DNA"/>
</dbReference>
<feature type="transmembrane region" description="Helical" evidence="2">
    <location>
        <begin position="171"/>
        <end position="188"/>
    </location>
</feature>
<protein>
    <submittedName>
        <fullName evidence="3">Uncharacterized protein</fullName>
    </submittedName>
</protein>
<keyword evidence="4" id="KW-1185">Reference proteome</keyword>
<dbReference type="AlphaFoldDB" id="A0A7Y6TVM3"/>
<dbReference type="Proteomes" id="UP000529637">
    <property type="component" value="Unassembled WGS sequence"/>
</dbReference>